<dbReference type="PANTHER" id="PTHR14614">
    <property type="entry name" value="HEPATOCELLULAR CARCINOMA-ASSOCIATED ANTIGEN"/>
    <property type="match status" value="1"/>
</dbReference>
<dbReference type="InParanoid" id="D3BR96"/>
<dbReference type="EMBL" id="ADBJ01000050">
    <property type="protein sequence ID" value="EFA75928.1"/>
    <property type="molecule type" value="Genomic_DNA"/>
</dbReference>
<evidence type="ECO:0000313" key="2">
    <source>
        <dbReference type="Proteomes" id="UP000001396"/>
    </source>
</evidence>
<dbReference type="GeneID" id="31365971"/>
<dbReference type="GO" id="GO:0032259">
    <property type="term" value="P:methylation"/>
    <property type="evidence" value="ECO:0007669"/>
    <property type="project" value="UniProtKB-KW"/>
</dbReference>
<keyword evidence="2" id="KW-1185">Reference proteome</keyword>
<dbReference type="AlphaFoldDB" id="D3BR96"/>
<dbReference type="Proteomes" id="UP000001396">
    <property type="component" value="Unassembled WGS sequence"/>
</dbReference>
<organism evidence="1 2">
    <name type="scientific">Heterostelium pallidum (strain ATCC 26659 / Pp 5 / PN500)</name>
    <name type="common">Cellular slime mold</name>
    <name type="synonym">Polysphondylium pallidum</name>
    <dbReference type="NCBI Taxonomy" id="670386"/>
    <lineage>
        <taxon>Eukaryota</taxon>
        <taxon>Amoebozoa</taxon>
        <taxon>Evosea</taxon>
        <taxon>Eumycetozoa</taxon>
        <taxon>Dictyostelia</taxon>
        <taxon>Acytosteliales</taxon>
        <taxon>Acytosteliaceae</taxon>
        <taxon>Heterostelium</taxon>
    </lineage>
</organism>
<dbReference type="Gene3D" id="3.40.50.150">
    <property type="entry name" value="Vaccinia Virus protein VP39"/>
    <property type="match status" value="1"/>
</dbReference>
<gene>
    <name evidence="1" type="ORF">PPL_10502</name>
</gene>
<reference evidence="1 2" key="1">
    <citation type="journal article" date="2011" name="Genome Res.">
        <title>Phylogeny-wide analysis of social amoeba genomes highlights ancient origins for complex intercellular communication.</title>
        <authorList>
            <person name="Heidel A.J."/>
            <person name="Lawal H.M."/>
            <person name="Felder M."/>
            <person name="Schilde C."/>
            <person name="Helps N.R."/>
            <person name="Tunggal B."/>
            <person name="Rivero F."/>
            <person name="John U."/>
            <person name="Schleicher M."/>
            <person name="Eichinger L."/>
            <person name="Platzer M."/>
            <person name="Noegel A.A."/>
            <person name="Schaap P."/>
            <person name="Gloeckner G."/>
        </authorList>
    </citation>
    <scope>NUCLEOTIDE SEQUENCE [LARGE SCALE GENOMIC DNA]</scope>
    <source>
        <strain evidence="2">ATCC 26659 / Pp 5 / PN500</strain>
    </source>
</reference>
<dbReference type="GO" id="GO:0005737">
    <property type="term" value="C:cytoplasm"/>
    <property type="evidence" value="ECO:0007669"/>
    <property type="project" value="TreeGrafter"/>
</dbReference>
<protein>
    <submittedName>
        <fullName evidence="1">Putative methyltransferase</fullName>
    </submittedName>
</protein>
<name>D3BR96_HETP5</name>
<dbReference type="InterPro" id="IPR029063">
    <property type="entry name" value="SAM-dependent_MTases_sf"/>
</dbReference>
<dbReference type="PANTHER" id="PTHR14614:SF10">
    <property type="entry name" value="PROTEIN N-TERMINAL AND LYSINE N-METHYLTRANSFERASE EFM7"/>
    <property type="match status" value="1"/>
</dbReference>
<dbReference type="Pfam" id="PF10294">
    <property type="entry name" value="Methyltransf_16"/>
    <property type="match status" value="1"/>
</dbReference>
<dbReference type="InterPro" id="IPR019410">
    <property type="entry name" value="Methyltransf_16"/>
</dbReference>
<keyword evidence="1" id="KW-0808">Transferase</keyword>
<dbReference type="SUPFAM" id="SSF53335">
    <property type="entry name" value="S-adenosyl-L-methionine-dependent methyltransferases"/>
    <property type="match status" value="1"/>
</dbReference>
<keyword evidence="1" id="KW-0489">Methyltransferase</keyword>
<sequence length="217" mass="25053">MNVNKTIMSSPPDVSAEILDDAVNIFEIESSDEEIEYGLTTYNRVEPIKNNTDITSLTVRLPQRHSLWAHLAWNAGLALSDFLDQNIDFTDKTVLELGSGAGLPCFIATLNNAKTVVMTDYPDKTLIDNLEYNRSNTLPERFTNNNRLFIYVAFSHHRPHRVEKDMNFFKIAQEEPFNFIAEKFKELKMKPMFAEDLGSEEVRKTVHFYTLKKKQQQ</sequence>
<dbReference type="GO" id="GO:0008168">
    <property type="term" value="F:methyltransferase activity"/>
    <property type="evidence" value="ECO:0007669"/>
    <property type="project" value="UniProtKB-KW"/>
</dbReference>
<evidence type="ECO:0000313" key="1">
    <source>
        <dbReference type="EMBL" id="EFA75928.1"/>
    </source>
</evidence>
<dbReference type="STRING" id="670386.D3BR96"/>
<comment type="caution">
    <text evidence="1">The sequence shown here is derived from an EMBL/GenBank/DDBJ whole genome shotgun (WGS) entry which is preliminary data.</text>
</comment>
<dbReference type="FunCoup" id="D3BR96">
    <property type="interactions" value="11"/>
</dbReference>
<accession>D3BR96</accession>
<proteinExistence type="predicted"/>
<dbReference type="RefSeq" id="XP_020428062.1">
    <property type="nucleotide sequence ID" value="XM_020581275.1"/>
</dbReference>